<feature type="region of interest" description="Disordered" evidence="1">
    <location>
        <begin position="34"/>
        <end position="102"/>
    </location>
</feature>
<dbReference type="AlphaFoldDB" id="A0ABD1MXG0"/>
<keyword evidence="3" id="KW-1185">Reference proteome</keyword>
<organism evidence="2 3">
    <name type="scientific">Flemingia macrophylla</name>
    <dbReference type="NCBI Taxonomy" id="520843"/>
    <lineage>
        <taxon>Eukaryota</taxon>
        <taxon>Viridiplantae</taxon>
        <taxon>Streptophyta</taxon>
        <taxon>Embryophyta</taxon>
        <taxon>Tracheophyta</taxon>
        <taxon>Spermatophyta</taxon>
        <taxon>Magnoliopsida</taxon>
        <taxon>eudicotyledons</taxon>
        <taxon>Gunneridae</taxon>
        <taxon>Pentapetalae</taxon>
        <taxon>rosids</taxon>
        <taxon>fabids</taxon>
        <taxon>Fabales</taxon>
        <taxon>Fabaceae</taxon>
        <taxon>Papilionoideae</taxon>
        <taxon>50 kb inversion clade</taxon>
        <taxon>NPAAA clade</taxon>
        <taxon>indigoferoid/millettioid clade</taxon>
        <taxon>Phaseoleae</taxon>
        <taxon>Flemingia</taxon>
    </lineage>
</organism>
<evidence type="ECO:0000313" key="2">
    <source>
        <dbReference type="EMBL" id="KAL2340493.1"/>
    </source>
</evidence>
<accession>A0ABD1MXG0</accession>
<name>A0ABD1MXG0_9FABA</name>
<protein>
    <submittedName>
        <fullName evidence="2">Uncharacterized protein</fullName>
    </submittedName>
</protein>
<gene>
    <name evidence="2" type="ORF">Fmac_008433</name>
</gene>
<evidence type="ECO:0000256" key="1">
    <source>
        <dbReference type="SAM" id="MobiDB-lite"/>
    </source>
</evidence>
<proteinExistence type="predicted"/>
<reference evidence="2 3" key="1">
    <citation type="submission" date="2024-08" db="EMBL/GenBank/DDBJ databases">
        <title>Insights into the chromosomal genome structure of Flemingia macrophylla.</title>
        <authorList>
            <person name="Ding Y."/>
            <person name="Zhao Y."/>
            <person name="Bi W."/>
            <person name="Wu M."/>
            <person name="Zhao G."/>
            <person name="Gong Y."/>
            <person name="Li W."/>
            <person name="Zhang P."/>
        </authorList>
    </citation>
    <scope>NUCLEOTIDE SEQUENCE [LARGE SCALE GENOMIC DNA]</scope>
    <source>
        <strain evidence="2">DYQJB</strain>
        <tissue evidence="2">Leaf</tissue>
    </source>
</reference>
<comment type="caution">
    <text evidence="2">The sequence shown here is derived from an EMBL/GenBank/DDBJ whole genome shotgun (WGS) entry which is preliminary data.</text>
</comment>
<dbReference type="Proteomes" id="UP001603857">
    <property type="component" value="Unassembled WGS sequence"/>
</dbReference>
<feature type="compositionally biased region" description="Pro residues" evidence="1">
    <location>
        <begin position="40"/>
        <end position="91"/>
    </location>
</feature>
<sequence>MSDLSLICVALTKCASHGNLVLDEHHGSVLGRMTIKPSFFSPPPNPTSSLPSPFPALSPPPPSPPFAAPPPPPPSPSYTTPPPPPPSPPLTAHPYDLPRPLA</sequence>
<evidence type="ECO:0000313" key="3">
    <source>
        <dbReference type="Proteomes" id="UP001603857"/>
    </source>
</evidence>
<dbReference type="EMBL" id="JBGMDY010000003">
    <property type="protein sequence ID" value="KAL2340493.1"/>
    <property type="molecule type" value="Genomic_DNA"/>
</dbReference>